<dbReference type="GO" id="GO:0042269">
    <property type="term" value="P:regulation of natural killer cell mediated cytotoxicity"/>
    <property type="evidence" value="ECO:0007669"/>
    <property type="project" value="TreeGrafter"/>
</dbReference>
<sequence>MAVTTVYTDLEMPQGPGGIPQLPKPPGRRWYWAILGAGWVGAAVLAGIVLWLLQRHGERRGAVGWGEDKSNPPQKPWQLRISPVFRARKQLLAPPGCFFCGFDACAATNPCSPRQHLAPSHPEGGSAQGFHPAACNPGVKPIPPPLISDGNSLNPTGSCSWEPCPGKGTSSSNRSLNCFQLGLRERLCEAESHQAPGAEGCWLCPTGWQPFATKCYRISAKTLPWNEAGGDCKDRRAELVMLKSVEEKDFIGAMSKEIAGSWTGLSTIPTQGEGWTWMDGSPLQDDLLQVMGERRVNACASMWKGQLRSHTCGTPLHWICQKEATKI</sequence>
<accession>A0A8B9BI30</accession>
<dbReference type="AlphaFoldDB" id="A0A8B9BI30"/>
<evidence type="ECO:0000256" key="2">
    <source>
        <dbReference type="ARBA" id="ARBA00023157"/>
    </source>
</evidence>
<dbReference type="Ensembl" id="ENSABRT00000006635.1">
    <property type="protein sequence ID" value="ENSABRP00000004654.1"/>
    <property type="gene ID" value="ENSABRG00000004310.1"/>
</dbReference>
<keyword evidence="3" id="KW-0472">Membrane</keyword>
<reference evidence="5" key="1">
    <citation type="submission" date="2025-08" db="UniProtKB">
        <authorList>
            <consortium name="Ensembl"/>
        </authorList>
    </citation>
    <scope>IDENTIFICATION</scope>
</reference>
<dbReference type="GO" id="GO:0005886">
    <property type="term" value="C:plasma membrane"/>
    <property type="evidence" value="ECO:0007669"/>
    <property type="project" value="TreeGrafter"/>
</dbReference>
<dbReference type="SMART" id="SM00034">
    <property type="entry name" value="CLECT"/>
    <property type="match status" value="1"/>
</dbReference>
<dbReference type="PANTHER" id="PTHR46784:SF1">
    <property type="entry name" value="KILLER CELL LECTIN-LIKE RECEPTOR SUBFAMILY B MEMBER 1"/>
    <property type="match status" value="1"/>
</dbReference>
<reference evidence="5" key="2">
    <citation type="submission" date="2025-09" db="UniProtKB">
        <authorList>
            <consortium name="Ensembl"/>
        </authorList>
    </citation>
    <scope>IDENTIFICATION</scope>
</reference>
<feature type="transmembrane region" description="Helical" evidence="3">
    <location>
        <begin position="30"/>
        <end position="53"/>
    </location>
</feature>
<evidence type="ECO:0000259" key="4">
    <source>
        <dbReference type="PROSITE" id="PS50041"/>
    </source>
</evidence>
<keyword evidence="6" id="KW-1185">Reference proteome</keyword>
<keyword evidence="2" id="KW-1015">Disulfide bond</keyword>
<protein>
    <recommendedName>
        <fullName evidence="4">C-type lectin domain-containing protein</fullName>
    </recommendedName>
</protein>
<keyword evidence="3" id="KW-0812">Transmembrane</keyword>
<evidence type="ECO:0000313" key="6">
    <source>
        <dbReference type="Proteomes" id="UP000694426"/>
    </source>
</evidence>
<dbReference type="Pfam" id="PF00059">
    <property type="entry name" value="Lectin_C"/>
    <property type="match status" value="1"/>
</dbReference>
<dbReference type="PROSITE" id="PS50041">
    <property type="entry name" value="C_TYPE_LECTIN_2"/>
    <property type="match status" value="1"/>
</dbReference>
<evidence type="ECO:0000256" key="3">
    <source>
        <dbReference type="SAM" id="Phobius"/>
    </source>
</evidence>
<evidence type="ECO:0000313" key="5">
    <source>
        <dbReference type="Ensembl" id="ENSABRP00000004654.1"/>
    </source>
</evidence>
<proteinExistence type="predicted"/>
<feature type="domain" description="C-type lectin" evidence="4">
    <location>
        <begin position="211"/>
        <end position="321"/>
    </location>
</feature>
<organism evidence="5 6">
    <name type="scientific">Anser brachyrhynchus</name>
    <name type="common">Pink-footed goose</name>
    <dbReference type="NCBI Taxonomy" id="132585"/>
    <lineage>
        <taxon>Eukaryota</taxon>
        <taxon>Metazoa</taxon>
        <taxon>Chordata</taxon>
        <taxon>Craniata</taxon>
        <taxon>Vertebrata</taxon>
        <taxon>Euteleostomi</taxon>
        <taxon>Archelosauria</taxon>
        <taxon>Archosauria</taxon>
        <taxon>Dinosauria</taxon>
        <taxon>Saurischia</taxon>
        <taxon>Theropoda</taxon>
        <taxon>Coelurosauria</taxon>
        <taxon>Aves</taxon>
        <taxon>Neognathae</taxon>
        <taxon>Galloanserae</taxon>
        <taxon>Anseriformes</taxon>
        <taxon>Anatidae</taxon>
        <taxon>Anserinae</taxon>
        <taxon>Anser</taxon>
    </lineage>
</organism>
<dbReference type="InterPro" id="IPR016187">
    <property type="entry name" value="CTDL_fold"/>
</dbReference>
<dbReference type="PANTHER" id="PTHR46784">
    <property type="entry name" value="KILLER CELL LECTIN-LIKE RECEPTOR SUBFAMILY B MEMBER 1"/>
    <property type="match status" value="1"/>
</dbReference>
<dbReference type="GO" id="GO:0038023">
    <property type="term" value="F:signaling receptor activity"/>
    <property type="evidence" value="ECO:0007669"/>
    <property type="project" value="TreeGrafter"/>
</dbReference>
<name>A0A8B9BI30_9AVES</name>
<dbReference type="GeneTree" id="ENSGT01030000237581"/>
<dbReference type="GO" id="GO:0009986">
    <property type="term" value="C:cell surface"/>
    <property type="evidence" value="ECO:0007669"/>
    <property type="project" value="TreeGrafter"/>
</dbReference>
<dbReference type="Gene3D" id="3.10.100.10">
    <property type="entry name" value="Mannose-Binding Protein A, subunit A"/>
    <property type="match status" value="1"/>
</dbReference>
<dbReference type="InterPro" id="IPR001304">
    <property type="entry name" value="C-type_lectin-like"/>
</dbReference>
<dbReference type="InterPro" id="IPR016186">
    <property type="entry name" value="C-type_lectin-like/link_sf"/>
</dbReference>
<dbReference type="Proteomes" id="UP000694426">
    <property type="component" value="Unplaced"/>
</dbReference>
<evidence type="ECO:0000256" key="1">
    <source>
        <dbReference type="ARBA" id="ARBA00022989"/>
    </source>
</evidence>
<keyword evidence="1 3" id="KW-1133">Transmembrane helix</keyword>
<dbReference type="SUPFAM" id="SSF56436">
    <property type="entry name" value="C-type lectin-like"/>
    <property type="match status" value="1"/>
</dbReference>
<dbReference type="InterPro" id="IPR051527">
    <property type="entry name" value="KLR_subfamily_B"/>
</dbReference>